<keyword evidence="2" id="KW-0472">Membrane</keyword>
<evidence type="ECO:0000256" key="1">
    <source>
        <dbReference type="SAM" id="MobiDB-lite"/>
    </source>
</evidence>
<feature type="transmembrane region" description="Helical" evidence="2">
    <location>
        <begin position="21"/>
        <end position="43"/>
    </location>
</feature>
<gene>
    <name evidence="4" type="ORF">JOD17_002986</name>
</gene>
<feature type="compositionally biased region" description="Acidic residues" evidence="1">
    <location>
        <begin position="49"/>
        <end position="108"/>
    </location>
</feature>
<proteinExistence type="predicted"/>
<reference evidence="4 5" key="1">
    <citation type="submission" date="2021-01" db="EMBL/GenBank/DDBJ databases">
        <title>Genomic Encyclopedia of Type Strains, Phase IV (KMG-IV): sequencing the most valuable type-strain genomes for metagenomic binning, comparative biology and taxonomic classification.</title>
        <authorList>
            <person name="Goeker M."/>
        </authorList>
    </citation>
    <scope>NUCLEOTIDE SEQUENCE [LARGE SCALE GENOMIC DNA]</scope>
    <source>
        <strain evidence="4 5">DSM 25540</strain>
    </source>
</reference>
<comment type="caution">
    <text evidence="4">The sequence shown here is derived from an EMBL/GenBank/DDBJ whole genome shotgun (WGS) entry which is preliminary data.</text>
</comment>
<keyword evidence="5" id="KW-1185">Reference proteome</keyword>
<keyword evidence="2" id="KW-0812">Transmembrane</keyword>
<keyword evidence="2" id="KW-1133">Transmembrane helix</keyword>
<dbReference type="Pfam" id="PF07423">
    <property type="entry name" value="DUF1510"/>
    <property type="match status" value="1"/>
</dbReference>
<name>A0ABS2PEN0_9BACL</name>
<evidence type="ECO:0000259" key="3">
    <source>
        <dbReference type="Pfam" id="PF07423"/>
    </source>
</evidence>
<evidence type="ECO:0000313" key="5">
    <source>
        <dbReference type="Proteomes" id="UP000741863"/>
    </source>
</evidence>
<feature type="domain" description="DUF1510" evidence="3">
    <location>
        <begin position="116"/>
        <end position="202"/>
    </location>
</feature>
<accession>A0ABS2PEN0</accession>
<dbReference type="EMBL" id="JAFBEC010000008">
    <property type="protein sequence ID" value="MBM7633890.1"/>
    <property type="molecule type" value="Genomic_DNA"/>
</dbReference>
<dbReference type="Proteomes" id="UP000741863">
    <property type="component" value="Unassembled WGS sequence"/>
</dbReference>
<feature type="region of interest" description="Disordered" evidence="1">
    <location>
        <begin position="49"/>
        <end position="128"/>
    </location>
</feature>
<protein>
    <recommendedName>
        <fullName evidence="3">DUF1510 domain-containing protein</fullName>
    </recommendedName>
</protein>
<dbReference type="InterPro" id="IPR009988">
    <property type="entry name" value="DUF1510"/>
</dbReference>
<sequence>MDEQNEYRSSRNDLRKKRTMNRIMNVSIGVVVVLIGFFMYHLLFSSSDEVADEEEPAPEQIETDDEVDENDDAIEESDSEEELSEEELTEPIEEDEVSEDGEGNDGDNDAPLGPPEDGNFEPVGTEQESLDFTFTEGTQNRYEMMRAIEYATGIPESDWDYLDRIENNGGVGQALGRIFYEGVQYEIEMEWVEGEGWMPLNVSIG</sequence>
<dbReference type="RefSeq" id="WP_204698622.1">
    <property type="nucleotide sequence ID" value="NZ_JAFBEC010000008.1"/>
</dbReference>
<evidence type="ECO:0000313" key="4">
    <source>
        <dbReference type="EMBL" id="MBM7633890.1"/>
    </source>
</evidence>
<evidence type="ECO:0000256" key="2">
    <source>
        <dbReference type="SAM" id="Phobius"/>
    </source>
</evidence>
<organism evidence="4 5">
    <name type="scientific">Geomicrobium sediminis</name>
    <dbReference type="NCBI Taxonomy" id="1347788"/>
    <lineage>
        <taxon>Bacteria</taxon>
        <taxon>Bacillati</taxon>
        <taxon>Bacillota</taxon>
        <taxon>Bacilli</taxon>
        <taxon>Bacillales</taxon>
        <taxon>Geomicrobium</taxon>
    </lineage>
</organism>